<dbReference type="GO" id="GO:0008962">
    <property type="term" value="F:phosphatidylglycerophosphatase activity"/>
    <property type="evidence" value="ECO:0007669"/>
    <property type="project" value="InterPro"/>
</dbReference>
<dbReference type="PANTHER" id="PTHR46470:SF3">
    <property type="entry name" value="N-ACYLNEURAMINATE-9-PHOSPHATASE"/>
    <property type="match status" value="1"/>
</dbReference>
<sequence>MLKYLQPNLYVPSVNKIDLDKLKLYGIKALIFDLDNTLLPWRERKYSLLLEETIKRFTDCGFAVCIVSNARDSRVEKMFASMGIPAIIKAGKPRKKAFRKALHILRTRPDETAVIGDQLFTDVLGGNRMGLFTILVLPISRREFLGTRLARRVEKPILKHFIKKGVISRPRY</sequence>
<dbReference type="SUPFAM" id="SSF56784">
    <property type="entry name" value="HAD-like"/>
    <property type="match status" value="1"/>
</dbReference>
<dbReference type="Proteomes" id="UP000002377">
    <property type="component" value="Chromosome"/>
</dbReference>
<name>D5X7N7_THEPJ</name>
<dbReference type="NCBIfam" id="TIGR01668">
    <property type="entry name" value="YqeG_hyp_ppase"/>
    <property type="match status" value="1"/>
</dbReference>
<dbReference type="InterPro" id="IPR036412">
    <property type="entry name" value="HAD-like_sf"/>
</dbReference>
<dbReference type="Pfam" id="PF13242">
    <property type="entry name" value="Hydrolase_like"/>
    <property type="match status" value="1"/>
</dbReference>
<dbReference type="eggNOG" id="COG2179">
    <property type="taxonomic scope" value="Bacteria"/>
</dbReference>
<dbReference type="InterPro" id="IPR051400">
    <property type="entry name" value="HAD-like_hydrolase"/>
</dbReference>
<protein>
    <submittedName>
        <fullName evidence="3">HAD superfamily (Subfamily IIIA) phosphatase, TIGR01668</fullName>
    </submittedName>
</protein>
<evidence type="ECO:0000256" key="1">
    <source>
        <dbReference type="ARBA" id="ARBA00022801"/>
    </source>
</evidence>
<dbReference type="Gene3D" id="3.40.50.1000">
    <property type="entry name" value="HAD superfamily/HAD-like"/>
    <property type="match status" value="1"/>
</dbReference>
<keyword evidence="2" id="KW-0460">Magnesium</keyword>
<organism evidence="3 4">
    <name type="scientific">Thermincola potens (strain JR)</name>
    <dbReference type="NCBI Taxonomy" id="635013"/>
    <lineage>
        <taxon>Bacteria</taxon>
        <taxon>Bacillati</taxon>
        <taxon>Bacillota</taxon>
        <taxon>Clostridia</taxon>
        <taxon>Eubacteriales</taxon>
        <taxon>Thermincolaceae</taxon>
        <taxon>Thermincola</taxon>
    </lineage>
</organism>
<dbReference type="EMBL" id="CP002028">
    <property type="protein sequence ID" value="ADG82607.1"/>
    <property type="molecule type" value="Genomic_DNA"/>
</dbReference>
<evidence type="ECO:0000256" key="2">
    <source>
        <dbReference type="ARBA" id="ARBA00022842"/>
    </source>
</evidence>
<dbReference type="OrthoDB" id="9787572at2"/>
<proteinExistence type="predicted"/>
<dbReference type="CDD" id="cd16416">
    <property type="entry name" value="HAD_BsYqeG-like"/>
    <property type="match status" value="1"/>
</dbReference>
<evidence type="ECO:0000313" key="3">
    <source>
        <dbReference type="EMBL" id="ADG82607.1"/>
    </source>
</evidence>
<dbReference type="InterPro" id="IPR010021">
    <property type="entry name" value="PGPP1/Gep4"/>
</dbReference>
<dbReference type="RefSeq" id="WP_013120620.1">
    <property type="nucleotide sequence ID" value="NC_014152.1"/>
</dbReference>
<accession>D5X7N7</accession>
<dbReference type="InterPro" id="IPR006549">
    <property type="entry name" value="HAD-SF_hydro_IIIA"/>
</dbReference>
<dbReference type="InterPro" id="IPR023214">
    <property type="entry name" value="HAD_sf"/>
</dbReference>
<dbReference type="PANTHER" id="PTHR46470">
    <property type="entry name" value="N-ACYLNEURAMINATE-9-PHOSPHATASE"/>
    <property type="match status" value="1"/>
</dbReference>
<keyword evidence="4" id="KW-1185">Reference proteome</keyword>
<dbReference type="KEGG" id="tjr:TherJR_1758"/>
<gene>
    <name evidence="3" type="ordered locus">TherJR_1758</name>
</gene>
<evidence type="ECO:0000313" key="4">
    <source>
        <dbReference type="Proteomes" id="UP000002377"/>
    </source>
</evidence>
<keyword evidence="1" id="KW-0378">Hydrolase</keyword>
<dbReference type="STRING" id="635013.TherJR_1758"/>
<dbReference type="HOGENOM" id="CLU_056221_4_0_9"/>
<dbReference type="AlphaFoldDB" id="D5X7N7"/>
<reference evidence="3 4" key="1">
    <citation type="submission" date="2010-05" db="EMBL/GenBank/DDBJ databases">
        <title>Complete sequence of Thermincola sp. JR.</title>
        <authorList>
            <consortium name="US DOE Joint Genome Institute"/>
            <person name="Lucas S."/>
            <person name="Copeland A."/>
            <person name="Lapidus A."/>
            <person name="Cheng J.-F."/>
            <person name="Bruce D."/>
            <person name="Goodwin L."/>
            <person name="Pitluck S."/>
            <person name="Chertkov O."/>
            <person name="Detter J.C."/>
            <person name="Han C."/>
            <person name="Tapia R."/>
            <person name="Land M."/>
            <person name="Hauser L."/>
            <person name="Kyrpides N."/>
            <person name="Mikhailova N."/>
            <person name="Hazen T.C."/>
            <person name="Woyke T."/>
        </authorList>
    </citation>
    <scope>NUCLEOTIDE SEQUENCE [LARGE SCALE GENOMIC DNA]</scope>
    <source>
        <strain evidence="3 4">JR</strain>
    </source>
</reference>
<dbReference type="NCBIfam" id="TIGR01662">
    <property type="entry name" value="HAD-SF-IIIA"/>
    <property type="match status" value="1"/>
</dbReference>